<feature type="transmembrane region" description="Helical" evidence="2">
    <location>
        <begin position="102"/>
        <end position="119"/>
    </location>
</feature>
<dbReference type="AlphaFoldDB" id="A0AAJ1AJD3"/>
<keyword evidence="2" id="KW-1133">Transmembrane helix</keyword>
<feature type="transmembrane region" description="Helical" evidence="2">
    <location>
        <begin position="160"/>
        <end position="187"/>
    </location>
</feature>
<organism evidence="3 4">
    <name type="scientific">Candidatus Methylomirabilis tolerans</name>
    <dbReference type="NCBI Taxonomy" id="3123416"/>
    <lineage>
        <taxon>Bacteria</taxon>
        <taxon>Candidatus Methylomirabilota</taxon>
        <taxon>Candidatus Methylomirabilia</taxon>
        <taxon>Candidatus Methylomirabilales</taxon>
        <taxon>Candidatus Methylomirabilaceae</taxon>
        <taxon>Candidatus Methylomirabilis</taxon>
    </lineage>
</organism>
<feature type="region of interest" description="Disordered" evidence="1">
    <location>
        <begin position="194"/>
        <end position="216"/>
    </location>
</feature>
<gene>
    <name evidence="3" type="ORF">K8G79_11755</name>
</gene>
<comment type="caution">
    <text evidence="3">The sequence shown here is derived from an EMBL/GenBank/DDBJ whole genome shotgun (WGS) entry which is preliminary data.</text>
</comment>
<reference evidence="3 4" key="1">
    <citation type="journal article" date="2021" name="bioRxiv">
        <title>Unraveling nitrogen, sulfur and carbon metabolic pathways and microbial community transcriptional responses to substrate deprivation and toxicity stresses in a bioreactor mimicking anoxic brackish coastal sediment conditions.</title>
        <authorList>
            <person name="Martins P.D."/>
            <person name="Echeveste M.J."/>
            <person name="Arshad A."/>
            <person name="Kurth J."/>
            <person name="Ouboter H."/>
            <person name="Jetten M.S.M."/>
            <person name="Welte C.U."/>
        </authorList>
    </citation>
    <scope>NUCLEOTIDE SEQUENCE [LARGE SCALE GENOMIC DNA]</scope>
    <source>
        <strain evidence="3">MAG_38</strain>
    </source>
</reference>
<feature type="transmembrane region" description="Helical" evidence="2">
    <location>
        <begin position="131"/>
        <end position="154"/>
    </location>
</feature>
<evidence type="ECO:0000256" key="1">
    <source>
        <dbReference type="SAM" id="MobiDB-lite"/>
    </source>
</evidence>
<protein>
    <submittedName>
        <fullName evidence="3">Uncharacterized protein</fullName>
    </submittedName>
</protein>
<sequence>MRDVQQPMTIHTTGTCPNCAARRVPGASACWQCGGTFATLPTAQAPSQRWIKVPWVGVLPLGLFFLPWAVAGPYWAHRVVSVAGLELALGRTLRGRPVLHEPLLWLVPAISLLLAALLFRIYRRAPGPQYWLLAAITAWAGFLLLLFKAVQWLLGDPSPGAVWVVHWLTTWFLLTSAAFFVSALSAIRTWMSSTSPRPQSSSSPSQDAPFDEGQIR</sequence>
<evidence type="ECO:0000313" key="4">
    <source>
        <dbReference type="Proteomes" id="UP001197609"/>
    </source>
</evidence>
<name>A0AAJ1AJD3_9BACT</name>
<keyword evidence="2" id="KW-0812">Transmembrane</keyword>
<proteinExistence type="predicted"/>
<evidence type="ECO:0000256" key="2">
    <source>
        <dbReference type="SAM" id="Phobius"/>
    </source>
</evidence>
<keyword evidence="2" id="KW-0472">Membrane</keyword>
<dbReference type="Proteomes" id="UP001197609">
    <property type="component" value="Unassembled WGS sequence"/>
</dbReference>
<accession>A0AAJ1AJD3</accession>
<feature type="transmembrane region" description="Helical" evidence="2">
    <location>
        <begin position="55"/>
        <end position="76"/>
    </location>
</feature>
<feature type="compositionally biased region" description="Low complexity" evidence="1">
    <location>
        <begin position="194"/>
        <end position="205"/>
    </location>
</feature>
<evidence type="ECO:0000313" key="3">
    <source>
        <dbReference type="EMBL" id="MBZ0160790.1"/>
    </source>
</evidence>
<dbReference type="EMBL" id="JAIOIU010000148">
    <property type="protein sequence ID" value="MBZ0160790.1"/>
    <property type="molecule type" value="Genomic_DNA"/>
</dbReference>